<comment type="similarity">
    <text evidence="1 2">Belongs to the ArsC family.</text>
</comment>
<dbReference type="PANTHER" id="PTHR30041">
    <property type="entry name" value="ARSENATE REDUCTASE"/>
    <property type="match status" value="1"/>
</dbReference>
<organism evidence="3 4">
    <name type="scientific">Sulfurimonas marina</name>
    <dbReference type="NCBI Taxonomy" id="2590551"/>
    <lineage>
        <taxon>Bacteria</taxon>
        <taxon>Pseudomonadati</taxon>
        <taxon>Campylobacterota</taxon>
        <taxon>Epsilonproteobacteria</taxon>
        <taxon>Campylobacterales</taxon>
        <taxon>Sulfurimonadaceae</taxon>
        <taxon>Sulfurimonas</taxon>
    </lineage>
</organism>
<evidence type="ECO:0000313" key="4">
    <source>
        <dbReference type="Proteomes" id="UP000593910"/>
    </source>
</evidence>
<sequence>MGIIFFEKPGCMGNAKQKQILDLHNISYMTKNILTYPWTKELLESFFDGVAKESIYNPFAPQVKNKEINPKELSKEELIGLMLKDPILIKRPLLIIGEEKICGFSIEKINAIFNRNICSSVSTSTCQSESCKSSD</sequence>
<evidence type="ECO:0000313" key="3">
    <source>
        <dbReference type="EMBL" id="QOP40720.1"/>
    </source>
</evidence>
<name>A0A7M1ATJ9_9BACT</name>
<dbReference type="KEGG" id="smax:FJR03_02770"/>
<dbReference type="PANTHER" id="PTHR30041:SF8">
    <property type="entry name" value="PROTEIN YFFB"/>
    <property type="match status" value="1"/>
</dbReference>
<evidence type="ECO:0000256" key="1">
    <source>
        <dbReference type="ARBA" id="ARBA00007198"/>
    </source>
</evidence>
<dbReference type="PROSITE" id="PS51353">
    <property type="entry name" value="ARSC"/>
    <property type="match status" value="1"/>
</dbReference>
<dbReference type="AlphaFoldDB" id="A0A7M1ATJ9"/>
<reference evidence="3 4" key="1">
    <citation type="submission" date="2019-06" db="EMBL/GenBank/DDBJ databases">
        <title>Sulfurimonas gotlandica sp. nov., a chemoautotrophic and psychrotolerant epsilonproteobacterium isolated from a pelagic redoxcline, and an emended description of the genus Sulfurimonas.</title>
        <authorList>
            <person name="Wang S."/>
            <person name="Jiang L."/>
            <person name="Shao Z."/>
        </authorList>
    </citation>
    <scope>NUCLEOTIDE SEQUENCE [LARGE SCALE GENOMIC DNA]</scope>
    <source>
        <strain evidence="3 4">B2</strain>
    </source>
</reference>
<accession>A0A7M1ATJ9</accession>
<dbReference type="Gene3D" id="3.40.30.10">
    <property type="entry name" value="Glutaredoxin"/>
    <property type="match status" value="1"/>
</dbReference>
<gene>
    <name evidence="3" type="ORF">FJR03_02770</name>
</gene>
<dbReference type="InterPro" id="IPR036249">
    <property type="entry name" value="Thioredoxin-like_sf"/>
</dbReference>
<keyword evidence="4" id="KW-1185">Reference proteome</keyword>
<evidence type="ECO:0000256" key="2">
    <source>
        <dbReference type="PROSITE-ProRule" id="PRU01282"/>
    </source>
</evidence>
<dbReference type="SUPFAM" id="SSF52833">
    <property type="entry name" value="Thioredoxin-like"/>
    <property type="match status" value="1"/>
</dbReference>
<dbReference type="Pfam" id="PF03960">
    <property type="entry name" value="ArsC"/>
    <property type="match status" value="1"/>
</dbReference>
<dbReference type="InterPro" id="IPR006660">
    <property type="entry name" value="Arsenate_reductase-like"/>
</dbReference>
<dbReference type="Proteomes" id="UP000593910">
    <property type="component" value="Chromosome"/>
</dbReference>
<proteinExistence type="inferred from homology"/>
<protein>
    <submittedName>
        <fullName evidence="3">Arsenate reductase family protein</fullName>
    </submittedName>
</protein>
<dbReference type="RefSeq" id="WP_193114142.1">
    <property type="nucleotide sequence ID" value="NZ_CP041165.1"/>
</dbReference>
<dbReference type="EMBL" id="CP041165">
    <property type="protein sequence ID" value="QOP40720.1"/>
    <property type="molecule type" value="Genomic_DNA"/>
</dbReference>